<dbReference type="InterPro" id="IPR045527">
    <property type="entry name" value="DUF6470"/>
</dbReference>
<dbReference type="OrthoDB" id="2112831at2"/>
<dbReference type="AlphaFoldDB" id="A0A0L0QMC0"/>
<dbReference type="PATRIC" id="fig|1473.5.peg.1688"/>
<dbReference type="EMBL" id="LGTO01000007">
    <property type="protein sequence ID" value="KNE19765.1"/>
    <property type="molecule type" value="Genomic_DNA"/>
</dbReference>
<protein>
    <recommendedName>
        <fullName evidence="3">YviE</fullName>
    </recommendedName>
</protein>
<name>A0A0L0QMC0_VIRPA</name>
<sequence>MKIPKLKMTSQMAQIEIQQTAAKQTIRQPKAEMSIQQPKAEVKMRTTPAKLTIDQTKAFADMNLMSIFQRNYQFASDGKQAVLEGIERRARQGSELMKIEQKGNPLISQAKANAQPPMKRLGITFIPSVFSVKTSYQPSQLKIEVHTKSPVINIKPNAAQHDYEPGDVTTKMKQYQDLKIEVVNN</sequence>
<evidence type="ECO:0000313" key="2">
    <source>
        <dbReference type="Proteomes" id="UP000036780"/>
    </source>
</evidence>
<gene>
    <name evidence="1" type="ORF">AFK71_15140</name>
</gene>
<reference evidence="2" key="1">
    <citation type="submission" date="2015-07" db="EMBL/GenBank/DDBJ databases">
        <title>Fjat-10053 dsm26.</title>
        <authorList>
            <person name="Liu B."/>
            <person name="Wang J."/>
            <person name="Zhu Y."/>
            <person name="Liu G."/>
            <person name="Chen Q."/>
            <person name="Chen Z."/>
            <person name="Lan J."/>
            <person name="Che J."/>
            <person name="Ge C."/>
            <person name="Shi H."/>
            <person name="Pan Z."/>
            <person name="Liu X."/>
        </authorList>
    </citation>
    <scope>NUCLEOTIDE SEQUENCE [LARGE SCALE GENOMIC DNA]</scope>
    <source>
        <strain evidence="2">DSM 26</strain>
    </source>
</reference>
<dbReference type="Proteomes" id="UP000036780">
    <property type="component" value="Unassembled WGS sequence"/>
</dbReference>
<proteinExistence type="predicted"/>
<dbReference type="Pfam" id="PF20074">
    <property type="entry name" value="DUF6470"/>
    <property type="match status" value="1"/>
</dbReference>
<evidence type="ECO:0000313" key="1">
    <source>
        <dbReference type="EMBL" id="KNE19765.1"/>
    </source>
</evidence>
<comment type="caution">
    <text evidence="1">The sequence shown here is derived from an EMBL/GenBank/DDBJ whole genome shotgun (WGS) entry which is preliminary data.</text>
</comment>
<accession>A0A0L0QMC0</accession>
<keyword evidence="2" id="KW-1185">Reference proteome</keyword>
<dbReference type="GeneID" id="66871164"/>
<organism evidence="1 2">
    <name type="scientific">Virgibacillus pantothenticus</name>
    <dbReference type="NCBI Taxonomy" id="1473"/>
    <lineage>
        <taxon>Bacteria</taxon>
        <taxon>Bacillati</taxon>
        <taxon>Bacillota</taxon>
        <taxon>Bacilli</taxon>
        <taxon>Bacillales</taxon>
        <taxon>Bacillaceae</taxon>
        <taxon>Virgibacillus</taxon>
    </lineage>
</organism>
<evidence type="ECO:0008006" key="3">
    <source>
        <dbReference type="Google" id="ProtNLM"/>
    </source>
</evidence>
<dbReference type="RefSeq" id="WP_050352320.1">
    <property type="nucleotide sequence ID" value="NZ_CP073011.1"/>
</dbReference>